<evidence type="ECO:0000256" key="4">
    <source>
        <dbReference type="PROSITE-ProRule" id="PRU00175"/>
    </source>
</evidence>
<dbReference type="Proteomes" id="UP001516023">
    <property type="component" value="Unassembled WGS sequence"/>
</dbReference>
<evidence type="ECO:0000256" key="5">
    <source>
        <dbReference type="SAM" id="MobiDB-lite"/>
    </source>
</evidence>
<dbReference type="PANTHER" id="PTHR45969">
    <property type="entry name" value="RING ZINC FINGER PROTEIN-RELATED"/>
    <property type="match status" value="1"/>
</dbReference>
<keyword evidence="2 4" id="KW-0863">Zinc-finger</keyword>
<evidence type="ECO:0000313" key="9">
    <source>
        <dbReference type="EMBL" id="KAL3794190.1"/>
    </source>
</evidence>
<evidence type="ECO:0000256" key="7">
    <source>
        <dbReference type="SAM" id="SignalP"/>
    </source>
</evidence>
<keyword evidence="10" id="KW-1185">Reference proteome</keyword>
<feature type="signal peptide" evidence="7">
    <location>
        <begin position="1"/>
        <end position="19"/>
    </location>
</feature>
<dbReference type="Pfam" id="PF13639">
    <property type="entry name" value="zf-RING_2"/>
    <property type="match status" value="1"/>
</dbReference>
<dbReference type="SMART" id="SM00184">
    <property type="entry name" value="RING"/>
    <property type="match status" value="1"/>
</dbReference>
<feature type="domain" description="RING-type" evidence="8">
    <location>
        <begin position="286"/>
        <end position="327"/>
    </location>
</feature>
<reference evidence="9 10" key="1">
    <citation type="journal article" date="2020" name="G3 (Bethesda)">
        <title>Improved Reference Genome for Cyclotella cryptica CCMP332, a Model for Cell Wall Morphogenesis, Salinity Adaptation, and Lipid Production in Diatoms (Bacillariophyta).</title>
        <authorList>
            <person name="Roberts W.R."/>
            <person name="Downey K.M."/>
            <person name="Ruck E.C."/>
            <person name="Traller J.C."/>
            <person name="Alverson A.J."/>
        </authorList>
    </citation>
    <scope>NUCLEOTIDE SEQUENCE [LARGE SCALE GENOMIC DNA]</scope>
    <source>
        <strain evidence="9 10">CCMP332</strain>
    </source>
</reference>
<organism evidence="9 10">
    <name type="scientific">Cyclotella cryptica</name>
    <dbReference type="NCBI Taxonomy" id="29204"/>
    <lineage>
        <taxon>Eukaryota</taxon>
        <taxon>Sar</taxon>
        <taxon>Stramenopiles</taxon>
        <taxon>Ochrophyta</taxon>
        <taxon>Bacillariophyta</taxon>
        <taxon>Coscinodiscophyceae</taxon>
        <taxon>Thalassiosirophycidae</taxon>
        <taxon>Stephanodiscales</taxon>
        <taxon>Stephanodiscaceae</taxon>
        <taxon>Cyclotella</taxon>
    </lineage>
</organism>
<keyword evidence="3" id="KW-0862">Zinc</keyword>
<dbReference type="PANTHER" id="PTHR45969:SF81">
    <property type="entry name" value="OS08G0157400 PROTEIN"/>
    <property type="match status" value="1"/>
</dbReference>
<evidence type="ECO:0000256" key="6">
    <source>
        <dbReference type="SAM" id="Phobius"/>
    </source>
</evidence>
<accession>A0ABD3Q7T2</accession>
<dbReference type="InterPro" id="IPR013083">
    <property type="entry name" value="Znf_RING/FYVE/PHD"/>
</dbReference>
<dbReference type="GO" id="GO:0008270">
    <property type="term" value="F:zinc ion binding"/>
    <property type="evidence" value="ECO:0007669"/>
    <property type="project" value="UniProtKB-KW"/>
</dbReference>
<evidence type="ECO:0000259" key="8">
    <source>
        <dbReference type="PROSITE" id="PS50089"/>
    </source>
</evidence>
<keyword evidence="6" id="KW-1133">Transmembrane helix</keyword>
<evidence type="ECO:0000256" key="1">
    <source>
        <dbReference type="ARBA" id="ARBA00022723"/>
    </source>
</evidence>
<keyword evidence="1" id="KW-0479">Metal-binding</keyword>
<dbReference type="Gene3D" id="3.30.40.10">
    <property type="entry name" value="Zinc/RING finger domain, C3HC4 (zinc finger)"/>
    <property type="match status" value="1"/>
</dbReference>
<proteinExistence type="predicted"/>
<feature type="region of interest" description="Disordered" evidence="5">
    <location>
        <begin position="235"/>
        <end position="276"/>
    </location>
</feature>
<keyword evidence="7" id="KW-0732">Signal</keyword>
<dbReference type="SUPFAM" id="SSF57850">
    <property type="entry name" value="RING/U-box"/>
    <property type="match status" value="1"/>
</dbReference>
<evidence type="ECO:0000256" key="3">
    <source>
        <dbReference type="ARBA" id="ARBA00022833"/>
    </source>
</evidence>
<evidence type="ECO:0000256" key="2">
    <source>
        <dbReference type="ARBA" id="ARBA00022771"/>
    </source>
</evidence>
<dbReference type="PROSITE" id="PS50089">
    <property type="entry name" value="ZF_RING_2"/>
    <property type="match status" value="1"/>
</dbReference>
<name>A0ABD3Q7T2_9STRA</name>
<feature type="compositionally biased region" description="Polar residues" evidence="5">
    <location>
        <begin position="238"/>
        <end position="248"/>
    </location>
</feature>
<protein>
    <recommendedName>
        <fullName evidence="8">RING-type domain-containing protein</fullName>
    </recommendedName>
</protein>
<gene>
    <name evidence="9" type="ORF">HJC23_012897</name>
</gene>
<dbReference type="EMBL" id="JABMIG020000083">
    <property type="protein sequence ID" value="KAL3794190.1"/>
    <property type="molecule type" value="Genomic_DNA"/>
</dbReference>
<evidence type="ECO:0000313" key="10">
    <source>
        <dbReference type="Proteomes" id="UP001516023"/>
    </source>
</evidence>
<feature type="chain" id="PRO_5044778683" description="RING-type domain-containing protein" evidence="7">
    <location>
        <begin position="20"/>
        <end position="399"/>
    </location>
</feature>
<feature type="transmembrane region" description="Helical" evidence="6">
    <location>
        <begin position="150"/>
        <end position="170"/>
    </location>
</feature>
<keyword evidence="6" id="KW-0472">Membrane</keyword>
<sequence>MISSTILKLSALLFGCVSGQMTRTCGLFRNTVENIFVEDVSGEVRRLRGKQTGYIGAFVKVEYLDSDASFQRLMEVNGEVDANNKNQSTSSPNLVPFQGLHCDCTSRLPTTENFYCPVSSTACEVWRSFHNDDYRVSCTNENWKISYARYMWYYLIFWFAFLTLSILLTAPGQHAIKFVLSRWFPSINTRITDIIIEMESQRRIQTQETFAYHRHLQRRQDGWISGYKLKTKRYTGDQCRSSDSTQDIPLSEGGATREEPSEESNQDESDEQPHDSCSIDSNLHICTICLLEIEEGDLIADVKCGHVYHANCLSEWILKKNSCPLCQAPDVAEEVRSFETEADFTRSNSTSGNHPNTPHGGLRRWAHTSIVGNGYRLYGLGSHTYHLDSGDQRVFAAFF</sequence>
<comment type="caution">
    <text evidence="9">The sequence shown here is derived from an EMBL/GenBank/DDBJ whole genome shotgun (WGS) entry which is preliminary data.</text>
</comment>
<feature type="compositionally biased region" description="Acidic residues" evidence="5">
    <location>
        <begin position="260"/>
        <end position="270"/>
    </location>
</feature>
<dbReference type="InterPro" id="IPR001841">
    <property type="entry name" value="Znf_RING"/>
</dbReference>
<keyword evidence="6" id="KW-0812">Transmembrane</keyword>
<dbReference type="AlphaFoldDB" id="A0ABD3Q7T2"/>